<dbReference type="PANTHER" id="PTHR43651">
    <property type="entry name" value="1,4-ALPHA-GLUCAN-BRANCHING ENZYME"/>
    <property type="match status" value="1"/>
</dbReference>
<dbReference type="EMBL" id="AMZN01000003">
    <property type="protein sequence ID" value="ELR73643.1"/>
    <property type="molecule type" value="Genomic_DNA"/>
</dbReference>
<dbReference type="PATRIC" id="fig|1237149.3.peg.223"/>
<dbReference type="PIRSF" id="PIRSF000463">
    <property type="entry name" value="GlgB"/>
    <property type="match status" value="1"/>
</dbReference>
<comment type="caution">
    <text evidence="14">The sequence shown here is derived from an EMBL/GenBank/DDBJ whole genome shotgun (WGS) entry which is preliminary data.</text>
</comment>
<dbReference type="InterPro" id="IPR006047">
    <property type="entry name" value="GH13_cat_dom"/>
</dbReference>
<dbReference type="NCBIfam" id="TIGR01515">
    <property type="entry name" value="branching_enzym"/>
    <property type="match status" value="1"/>
</dbReference>
<dbReference type="SUPFAM" id="SSF51011">
    <property type="entry name" value="Glycosyl hydrolase domain"/>
    <property type="match status" value="1"/>
</dbReference>
<evidence type="ECO:0000256" key="2">
    <source>
        <dbReference type="ARBA" id="ARBA00002953"/>
    </source>
</evidence>
<dbReference type="PANTHER" id="PTHR43651:SF3">
    <property type="entry name" value="1,4-ALPHA-GLUCAN-BRANCHING ENZYME"/>
    <property type="match status" value="1"/>
</dbReference>
<keyword evidence="6 10" id="KW-0328">Glycosyltransferase</keyword>
<keyword evidence="5 10" id="KW-0321">Glycogen metabolism</keyword>
<evidence type="ECO:0000256" key="4">
    <source>
        <dbReference type="ARBA" id="ARBA00009000"/>
    </source>
</evidence>
<dbReference type="NCBIfam" id="NF003811">
    <property type="entry name" value="PRK05402.1"/>
    <property type="match status" value="1"/>
</dbReference>
<dbReference type="GO" id="GO:0005978">
    <property type="term" value="P:glycogen biosynthetic process"/>
    <property type="evidence" value="ECO:0007669"/>
    <property type="project" value="UniProtKB-UniRule"/>
</dbReference>
<evidence type="ECO:0000256" key="12">
    <source>
        <dbReference type="SAM" id="MobiDB-lite"/>
    </source>
</evidence>
<comment type="similarity">
    <text evidence="4 10">Belongs to the glycosyl hydrolase 13 family. GlgB subfamily.</text>
</comment>
<evidence type="ECO:0000256" key="3">
    <source>
        <dbReference type="ARBA" id="ARBA00004964"/>
    </source>
</evidence>
<gene>
    <name evidence="10" type="primary">glgB</name>
    <name evidence="14" type="ORF">C900_02047</name>
</gene>
<dbReference type="OrthoDB" id="9761875at2"/>
<evidence type="ECO:0000259" key="13">
    <source>
        <dbReference type="SMART" id="SM00642"/>
    </source>
</evidence>
<dbReference type="InterPro" id="IPR013783">
    <property type="entry name" value="Ig-like_fold"/>
</dbReference>
<dbReference type="eggNOG" id="COG0296">
    <property type="taxonomic scope" value="Bacteria"/>
</dbReference>
<dbReference type="InterPro" id="IPR044143">
    <property type="entry name" value="GlgB_N_E_set_prok"/>
</dbReference>
<dbReference type="InterPro" id="IPR017853">
    <property type="entry name" value="GH"/>
</dbReference>
<dbReference type="STRING" id="1237149.C900_02047"/>
<evidence type="ECO:0000256" key="11">
    <source>
        <dbReference type="PIRSR" id="PIRSR000463-1"/>
    </source>
</evidence>
<reference evidence="14 15" key="1">
    <citation type="submission" date="2012-12" db="EMBL/GenBank/DDBJ databases">
        <title>Genome assembly of Fulvivirga imtechensis AK7.</title>
        <authorList>
            <person name="Nupur N."/>
            <person name="Khatri I."/>
            <person name="Kumar R."/>
            <person name="Subramanian S."/>
            <person name="Pinnaka A."/>
        </authorList>
    </citation>
    <scope>NUCLEOTIDE SEQUENCE [LARGE SCALE GENOMIC DNA]</scope>
    <source>
        <strain evidence="14 15">AK7</strain>
    </source>
</reference>
<name>L8JZS0_9BACT</name>
<evidence type="ECO:0000313" key="14">
    <source>
        <dbReference type="EMBL" id="ELR73643.1"/>
    </source>
</evidence>
<evidence type="ECO:0000256" key="1">
    <source>
        <dbReference type="ARBA" id="ARBA00000826"/>
    </source>
</evidence>
<dbReference type="NCBIfam" id="NF008967">
    <property type="entry name" value="PRK12313.1"/>
    <property type="match status" value="1"/>
</dbReference>
<protein>
    <recommendedName>
        <fullName evidence="10">1,4-alpha-glucan branching enzyme GlgB</fullName>
        <ecNumber evidence="10">2.4.1.18</ecNumber>
    </recommendedName>
    <alternativeName>
        <fullName evidence="10">1,4-alpha-D-glucan:1,4-alpha-D-glucan 6-glucosyl-transferase</fullName>
    </alternativeName>
    <alternativeName>
        <fullName evidence="10">Alpha-(1-&gt;4)-glucan branching enzyme</fullName>
    </alternativeName>
    <alternativeName>
        <fullName evidence="10">Glycogen branching enzyme</fullName>
        <shortName evidence="10">BE</shortName>
    </alternativeName>
</protein>
<dbReference type="EC" id="2.4.1.18" evidence="10"/>
<comment type="function">
    <text evidence="2 10">Catalyzes the formation of the alpha-1,6-glucosidic linkages in glycogen by scission of a 1,4-alpha-linked oligosaccharide from growing alpha-1,4-glucan chains and the subsequent attachment of the oligosaccharide to the alpha-1,6 position.</text>
</comment>
<evidence type="ECO:0000256" key="5">
    <source>
        <dbReference type="ARBA" id="ARBA00022600"/>
    </source>
</evidence>
<keyword evidence="9 10" id="KW-0119">Carbohydrate metabolism</keyword>
<comment type="catalytic activity">
    <reaction evidence="1 10">
        <text>Transfers a segment of a (1-&gt;4)-alpha-D-glucan chain to a primary hydroxy group in a similar glucan chain.</text>
        <dbReference type="EC" id="2.4.1.18"/>
    </reaction>
</comment>
<feature type="active site" description="Nucleophile" evidence="10 11">
    <location>
        <position position="352"/>
    </location>
</feature>
<dbReference type="InterPro" id="IPR004193">
    <property type="entry name" value="Glyco_hydro_13_N"/>
</dbReference>
<feature type="domain" description="Glycosyl hydrolase family 13 catalytic" evidence="13">
    <location>
        <begin position="193"/>
        <end position="550"/>
    </location>
</feature>
<dbReference type="Proteomes" id="UP000011135">
    <property type="component" value="Unassembled WGS sequence"/>
</dbReference>
<comment type="subunit">
    <text evidence="10">Monomer.</text>
</comment>
<sequence>MANKEESKTPVKTRKKATTKKAPVEKASPAKVKKGQEEGVGHATLFSEYDIHLFKEGKHYHLYKKLGSHPMEYKGVQGTYFALWAPNAESVSVIGNFNEWNRANHKMDVRHDGSGIWELFIPEVKQGALYKYYIKSHHGQYAVEKGDPFAFRWETPPNTASMVWNIDHTWKDSGWMTKRKKQAGKPQAYSVYELHIGSWRRVPEDNNRSLTYLELAQQLPAYVKNLGFTHVEFMPVMEHPFYGSWGYQITGYFAPSSRYGTPQEFMMLIEALHNEGIGVILDWVPSHFPSDQHGLHYFDGTYLFEHADWRKGYHPDWKSYIFNYGRNEVRAFLISNALYWLDLYHVDGLRVDAVASMLYLDYSRKDGEWEPNEYGGNENLDAISFLKEFNEVVYHEYPDVQTIAEESTSWPMVSRPTYIGGLGFGMKWMMGWMHDTLEYFKKDPVHRTHHQNEITFSIYYAFTESFMLPLSHDEVVYGKQALLYKMSGDEWQKFANLRNLYAYMYAHPGTKLLFMGGEFGQTSEWNHDMSLDWHLTEYYLHQGIQKVLTRLNEIYRSEPALYECQFAEGGFEWIDIHDAQNSVITFVRKGKKPGQMILVACNFTPVPRENYRIGVPEKGTYTEIFNSDDQLYGGSNVKNEAPLGSTDLQAHGRAHSITLTLPPLGITYLKYSKK</sequence>
<accession>L8JZS0</accession>
<keyword evidence="8 10" id="KW-0320">Glycogen biosynthesis</keyword>
<comment type="pathway">
    <text evidence="3 10">Glycan biosynthesis; glycogen biosynthesis.</text>
</comment>
<keyword evidence="7 10" id="KW-0808">Transferase</keyword>
<evidence type="ECO:0000256" key="7">
    <source>
        <dbReference type="ARBA" id="ARBA00022679"/>
    </source>
</evidence>
<proteinExistence type="inferred from homology"/>
<dbReference type="InterPro" id="IPR006407">
    <property type="entry name" value="GlgB"/>
</dbReference>
<feature type="active site" description="Nucleophile" evidence="11">
    <location>
        <position position="405"/>
    </location>
</feature>
<dbReference type="AlphaFoldDB" id="L8JZS0"/>
<dbReference type="Gene3D" id="2.60.40.10">
    <property type="entry name" value="Immunoglobulins"/>
    <property type="match status" value="1"/>
</dbReference>
<dbReference type="SMART" id="SM00642">
    <property type="entry name" value="Aamy"/>
    <property type="match status" value="1"/>
</dbReference>
<dbReference type="FunFam" id="2.60.40.1180:FF:000002">
    <property type="entry name" value="1,4-alpha-glucan branching enzyme GlgB"/>
    <property type="match status" value="1"/>
</dbReference>
<dbReference type="GO" id="GO:0043169">
    <property type="term" value="F:cation binding"/>
    <property type="evidence" value="ECO:0007669"/>
    <property type="project" value="InterPro"/>
</dbReference>
<evidence type="ECO:0000256" key="9">
    <source>
        <dbReference type="ARBA" id="ARBA00023277"/>
    </source>
</evidence>
<evidence type="ECO:0000256" key="10">
    <source>
        <dbReference type="HAMAP-Rule" id="MF_00685"/>
    </source>
</evidence>
<dbReference type="RefSeq" id="WP_009577666.1">
    <property type="nucleotide sequence ID" value="NZ_AMZN01000003.1"/>
</dbReference>
<keyword evidence="15" id="KW-1185">Reference proteome</keyword>
<feature type="active site" description="Proton donor" evidence="10">
    <location>
        <position position="405"/>
    </location>
</feature>
<evidence type="ECO:0000313" key="15">
    <source>
        <dbReference type="Proteomes" id="UP000011135"/>
    </source>
</evidence>
<dbReference type="FunFam" id="3.20.20.80:FF:000003">
    <property type="entry name" value="1,4-alpha-glucan branching enzyme GlgB"/>
    <property type="match status" value="1"/>
</dbReference>
<organism evidence="14 15">
    <name type="scientific">Fulvivirga imtechensis AK7</name>
    <dbReference type="NCBI Taxonomy" id="1237149"/>
    <lineage>
        <taxon>Bacteria</taxon>
        <taxon>Pseudomonadati</taxon>
        <taxon>Bacteroidota</taxon>
        <taxon>Cytophagia</taxon>
        <taxon>Cytophagales</taxon>
        <taxon>Fulvivirgaceae</taxon>
        <taxon>Fulvivirga</taxon>
    </lineage>
</organism>
<dbReference type="Pfam" id="PF00128">
    <property type="entry name" value="Alpha-amylase"/>
    <property type="match status" value="2"/>
</dbReference>
<dbReference type="SUPFAM" id="SSF51445">
    <property type="entry name" value="(Trans)glycosidases"/>
    <property type="match status" value="1"/>
</dbReference>
<feature type="region of interest" description="Disordered" evidence="12">
    <location>
        <begin position="1"/>
        <end position="36"/>
    </location>
</feature>
<dbReference type="HAMAP" id="MF_00685">
    <property type="entry name" value="GlgB"/>
    <property type="match status" value="1"/>
</dbReference>
<evidence type="ECO:0000256" key="8">
    <source>
        <dbReference type="ARBA" id="ARBA00023056"/>
    </source>
</evidence>
<dbReference type="GO" id="GO:0004553">
    <property type="term" value="F:hydrolase activity, hydrolyzing O-glycosyl compounds"/>
    <property type="evidence" value="ECO:0007669"/>
    <property type="project" value="InterPro"/>
</dbReference>
<dbReference type="UniPathway" id="UPA00164"/>
<dbReference type="InterPro" id="IPR006048">
    <property type="entry name" value="A-amylase/branching_C"/>
</dbReference>
<dbReference type="Gene3D" id="2.60.40.1180">
    <property type="entry name" value="Golgi alpha-mannosidase II"/>
    <property type="match status" value="1"/>
</dbReference>
<dbReference type="InterPro" id="IPR013780">
    <property type="entry name" value="Glyco_hydro_b"/>
</dbReference>
<dbReference type="CDD" id="cd02855">
    <property type="entry name" value="E_set_GBE_prok_N"/>
    <property type="match status" value="1"/>
</dbReference>
<dbReference type="InterPro" id="IPR037439">
    <property type="entry name" value="Branching_enzy"/>
</dbReference>
<dbReference type="FunFam" id="2.60.40.10:FF:000169">
    <property type="entry name" value="1,4-alpha-glucan branching enzyme GlgB"/>
    <property type="match status" value="1"/>
</dbReference>
<evidence type="ECO:0000256" key="6">
    <source>
        <dbReference type="ARBA" id="ARBA00022676"/>
    </source>
</evidence>
<dbReference type="GO" id="GO:0005829">
    <property type="term" value="C:cytosol"/>
    <property type="evidence" value="ECO:0007669"/>
    <property type="project" value="TreeGrafter"/>
</dbReference>
<dbReference type="Gene3D" id="3.20.20.80">
    <property type="entry name" value="Glycosidases"/>
    <property type="match status" value="1"/>
</dbReference>
<dbReference type="GO" id="GO:0003844">
    <property type="term" value="F:1,4-alpha-glucan branching enzyme activity"/>
    <property type="evidence" value="ECO:0007669"/>
    <property type="project" value="UniProtKB-UniRule"/>
</dbReference>
<dbReference type="Pfam" id="PF02922">
    <property type="entry name" value="CBM_48"/>
    <property type="match status" value="1"/>
</dbReference>
<dbReference type="Pfam" id="PF02806">
    <property type="entry name" value="Alpha-amylase_C"/>
    <property type="match status" value="1"/>
</dbReference>
<dbReference type="CDD" id="cd11322">
    <property type="entry name" value="AmyAc_Glg_BE"/>
    <property type="match status" value="1"/>
</dbReference>